<accession>A0A0K9XIH3</accession>
<dbReference type="InterPro" id="IPR014030">
    <property type="entry name" value="Ketoacyl_synth_N"/>
</dbReference>
<dbReference type="Proteomes" id="UP000037288">
    <property type="component" value="Unassembled WGS sequence"/>
</dbReference>
<evidence type="ECO:0000259" key="3">
    <source>
        <dbReference type="Pfam" id="PF00109"/>
    </source>
</evidence>
<dbReference type="GO" id="GO:0006633">
    <property type="term" value="P:fatty acid biosynthetic process"/>
    <property type="evidence" value="ECO:0007669"/>
    <property type="project" value="TreeGrafter"/>
</dbReference>
<protein>
    <recommendedName>
        <fullName evidence="3">Beta-ketoacyl synthase-like N-terminal domain-containing protein</fullName>
    </recommendedName>
</protein>
<dbReference type="PATRIC" id="fig|1678637.3.peg.1501"/>
<dbReference type="OrthoDB" id="3364148at2"/>
<comment type="caution">
    <text evidence="4">The sequence shown here is derived from an EMBL/GenBank/DDBJ whole genome shotgun (WGS) entry which is preliminary data.</text>
</comment>
<dbReference type="InterPro" id="IPR016039">
    <property type="entry name" value="Thiolase-like"/>
</dbReference>
<dbReference type="PANTHER" id="PTHR11712:SF336">
    <property type="entry name" value="3-OXOACYL-[ACYL-CARRIER-PROTEIN] SYNTHASE, MITOCHONDRIAL"/>
    <property type="match status" value="1"/>
</dbReference>
<dbReference type="EMBL" id="LFXA01000003">
    <property type="protein sequence ID" value="KNB53179.1"/>
    <property type="molecule type" value="Genomic_DNA"/>
</dbReference>
<feature type="compositionally biased region" description="Low complexity" evidence="2">
    <location>
        <begin position="194"/>
        <end position="209"/>
    </location>
</feature>
<evidence type="ECO:0000313" key="5">
    <source>
        <dbReference type="Proteomes" id="UP000037288"/>
    </source>
</evidence>
<proteinExistence type="predicted"/>
<dbReference type="STRING" id="1678637.AC230_06900"/>
<name>A0A0K9XIH3_9ACTN</name>
<feature type="domain" description="Beta-ketoacyl synthase-like N-terminal" evidence="3">
    <location>
        <begin position="17"/>
        <end position="149"/>
    </location>
</feature>
<dbReference type="GO" id="GO:0004315">
    <property type="term" value="F:3-oxoacyl-[acyl-carrier-protein] synthase activity"/>
    <property type="evidence" value="ECO:0007669"/>
    <property type="project" value="TreeGrafter"/>
</dbReference>
<dbReference type="AlphaFoldDB" id="A0A0K9XIH3"/>
<dbReference type="PANTHER" id="PTHR11712">
    <property type="entry name" value="POLYKETIDE SYNTHASE-RELATED"/>
    <property type="match status" value="1"/>
</dbReference>
<keyword evidence="1" id="KW-0808">Transferase</keyword>
<keyword evidence="5" id="KW-1185">Reference proteome</keyword>
<evidence type="ECO:0000313" key="4">
    <source>
        <dbReference type="EMBL" id="KNB53179.1"/>
    </source>
</evidence>
<organism evidence="4 5">
    <name type="scientific">Streptomyces caatingaensis</name>
    <dbReference type="NCBI Taxonomy" id="1678637"/>
    <lineage>
        <taxon>Bacteria</taxon>
        <taxon>Bacillati</taxon>
        <taxon>Actinomycetota</taxon>
        <taxon>Actinomycetes</taxon>
        <taxon>Kitasatosporales</taxon>
        <taxon>Streptomycetaceae</taxon>
        <taxon>Streptomyces</taxon>
    </lineage>
</organism>
<reference evidence="5" key="1">
    <citation type="submission" date="2015-07" db="EMBL/GenBank/DDBJ databases">
        <title>Draft genome sequence of Streptomyces sp. CMAA 1322, a bacterium isolated from Caatinga biome, from dry forest semiarid of Brazil.</title>
        <authorList>
            <person name="Santos S.N."/>
            <person name="Gacesa R."/>
            <person name="Taketani R.G."/>
            <person name="Long P.F."/>
            <person name="Melo I.S."/>
        </authorList>
    </citation>
    <scope>NUCLEOTIDE SEQUENCE [LARGE SCALE GENOMIC DNA]</scope>
    <source>
        <strain evidence="5">CMAA 1322</strain>
    </source>
</reference>
<dbReference type="Gene3D" id="3.40.47.10">
    <property type="match status" value="1"/>
</dbReference>
<evidence type="ECO:0000256" key="1">
    <source>
        <dbReference type="ARBA" id="ARBA00022679"/>
    </source>
</evidence>
<dbReference type="Pfam" id="PF00109">
    <property type="entry name" value="ketoacyl-synt"/>
    <property type="match status" value="1"/>
</dbReference>
<dbReference type="InterPro" id="IPR000794">
    <property type="entry name" value="Beta-ketoacyl_synthase"/>
</dbReference>
<sequence>MTAVTGTATAGAQGIGHDRELRFKDRATRLAVTVAGRALADAGLLRDGALTVPGTDTGVVVSSNLATLETVRRVARTLDREGPAALRAVDLPNACSNAPASGVAIRYGLHGINLMLCNGATSGLDAVGWAVLALEAGRARHMLVVGVEPADAAAGTTDGAAALVLEPPAVAARRAAPVRAVVLGHARRRDRAAAVAAAGRPTPAGTAGVRTGGAPEHLPADGRDGPSGAHGVFQCVAATARFAPGAEGGAPPSVLVVAGGGGADDAAAAVLLAAAHHDGLSKGEG</sequence>
<dbReference type="SUPFAM" id="SSF53901">
    <property type="entry name" value="Thiolase-like"/>
    <property type="match status" value="1"/>
</dbReference>
<dbReference type="RefSeq" id="WP_053161060.1">
    <property type="nucleotide sequence ID" value="NZ_LFXA01000003.1"/>
</dbReference>
<feature type="region of interest" description="Disordered" evidence="2">
    <location>
        <begin position="194"/>
        <end position="226"/>
    </location>
</feature>
<gene>
    <name evidence="4" type="ORF">AC230_06900</name>
</gene>
<evidence type="ECO:0000256" key="2">
    <source>
        <dbReference type="SAM" id="MobiDB-lite"/>
    </source>
</evidence>